<sequence length="357" mass="39272">MFKKVLAVTLAFGMIFSMGGSVMAAETEETVDTAEAAEPSESEDLVLGDYKPQKTEYNFYFTYKLVHAWWDAVGLGLEDAVQQYKDQGIDIKYEYVAPVAPDAIDQVNRLEEAAGRNFDVIGVDVNDIDIVTPTINNLIDQGHKIMTFSSSDATKEDGCERIAYVGNTHNYQDGYDLAEILAEKIGKKGQVAALGGTIGAPCHEDRIKGFEDCMAQYPDIEVVEIQYDNDSVEQALTYTEGFLQKYPDLKGIFCNNMSNPIGAAQAVVDAGKDGDITLVGMDHDLRALEYLRDGTISALGVQDCYKMGFDTIQVAIMIADGLEPGDDTYPEQTEEQTTIVYPEDAQAMIDKLYPDSK</sequence>
<dbReference type="GO" id="GO:0030246">
    <property type="term" value="F:carbohydrate binding"/>
    <property type="evidence" value="ECO:0007669"/>
    <property type="project" value="TreeGrafter"/>
</dbReference>
<dbReference type="PANTHER" id="PTHR30036:SF7">
    <property type="entry name" value="ABC TRANSPORTER PERIPLASMIC-BINDING PROTEIN YPHF"/>
    <property type="match status" value="1"/>
</dbReference>
<dbReference type="PANTHER" id="PTHR30036">
    <property type="entry name" value="D-XYLOSE-BINDING PERIPLASMIC PROTEIN"/>
    <property type="match status" value="1"/>
</dbReference>
<dbReference type="InterPro" id="IPR025997">
    <property type="entry name" value="SBP_2_dom"/>
</dbReference>
<organism evidence="5 6">
    <name type="scientific">Blautia obeum A2-162</name>
    <dbReference type="NCBI Taxonomy" id="657314"/>
    <lineage>
        <taxon>Bacteria</taxon>
        <taxon>Bacillati</taxon>
        <taxon>Bacillota</taxon>
        <taxon>Clostridia</taxon>
        <taxon>Lachnospirales</taxon>
        <taxon>Lachnospiraceae</taxon>
        <taxon>Blautia</taxon>
    </lineage>
</organism>
<feature type="chain" id="PRO_5003060820" evidence="3">
    <location>
        <begin position="25"/>
        <end position="357"/>
    </location>
</feature>
<dbReference type="EMBL" id="FP929054">
    <property type="protein sequence ID" value="CBL22466.1"/>
    <property type="molecule type" value="Genomic_DNA"/>
</dbReference>
<dbReference type="HOGENOM" id="CLU_037628_3_3_9"/>
<gene>
    <name evidence="5" type="ORF">CK5_09640</name>
</gene>
<accession>D4LXW3</accession>
<dbReference type="PATRIC" id="fig|657314.3.peg.727"/>
<evidence type="ECO:0000256" key="1">
    <source>
        <dbReference type="ARBA" id="ARBA00004196"/>
    </source>
</evidence>
<reference evidence="5 6" key="2">
    <citation type="submission" date="2010-03" db="EMBL/GenBank/DDBJ databases">
        <authorList>
            <person name="Pajon A."/>
        </authorList>
    </citation>
    <scope>NUCLEOTIDE SEQUENCE [LARGE SCALE GENOMIC DNA]</scope>
    <source>
        <strain evidence="5 6">A2-162</strain>
    </source>
</reference>
<reference evidence="5 6" key="1">
    <citation type="submission" date="2010-03" db="EMBL/GenBank/DDBJ databases">
        <title>The genome sequence of Ruminococcus obeum A2-162.</title>
        <authorList>
            <consortium name="metaHIT consortium -- http://www.metahit.eu/"/>
            <person name="Pajon A."/>
            <person name="Turner K."/>
            <person name="Parkhill J."/>
            <person name="Duncan S."/>
            <person name="Flint H."/>
        </authorList>
    </citation>
    <scope>NUCLEOTIDE SEQUENCE [LARGE SCALE GENOMIC DNA]</scope>
    <source>
        <strain evidence="5 6">A2-162</strain>
    </source>
</reference>
<keyword evidence="3" id="KW-0732">Signal</keyword>
<dbReference type="RefSeq" id="WP_015541331.1">
    <property type="nucleotide sequence ID" value="NC_021022.1"/>
</dbReference>
<keyword evidence="6" id="KW-1185">Reference proteome</keyword>
<dbReference type="InterPro" id="IPR050555">
    <property type="entry name" value="Bact_Solute-Bind_Prot2"/>
</dbReference>
<proteinExistence type="inferred from homology"/>
<dbReference type="Gene3D" id="3.40.50.2300">
    <property type="match status" value="2"/>
</dbReference>
<name>D4LXW3_9FIRM</name>
<evidence type="ECO:0000259" key="4">
    <source>
        <dbReference type="Pfam" id="PF13407"/>
    </source>
</evidence>
<dbReference type="Pfam" id="PF13407">
    <property type="entry name" value="Peripla_BP_4"/>
    <property type="match status" value="1"/>
</dbReference>
<dbReference type="SUPFAM" id="SSF53822">
    <property type="entry name" value="Periplasmic binding protein-like I"/>
    <property type="match status" value="1"/>
</dbReference>
<keyword evidence="5" id="KW-0762">Sugar transport</keyword>
<evidence type="ECO:0000313" key="6">
    <source>
        <dbReference type="Proteomes" id="UP000008955"/>
    </source>
</evidence>
<dbReference type="GO" id="GO:0030313">
    <property type="term" value="C:cell envelope"/>
    <property type="evidence" value="ECO:0007669"/>
    <property type="project" value="UniProtKB-SubCell"/>
</dbReference>
<protein>
    <submittedName>
        <fullName evidence="5">ABC-type sugar transport system, periplasmic component</fullName>
    </submittedName>
</protein>
<comment type="similarity">
    <text evidence="2">Belongs to the bacterial solute-binding protein 2 family.</text>
</comment>
<dbReference type="InterPro" id="IPR028082">
    <property type="entry name" value="Peripla_BP_I"/>
</dbReference>
<feature type="domain" description="Periplasmic binding protein" evidence="4">
    <location>
        <begin position="63"/>
        <end position="321"/>
    </location>
</feature>
<feature type="signal peptide" evidence="3">
    <location>
        <begin position="1"/>
        <end position="24"/>
    </location>
</feature>
<keyword evidence="5" id="KW-0813">Transport</keyword>
<dbReference type="AlphaFoldDB" id="D4LXW3"/>
<evidence type="ECO:0000256" key="3">
    <source>
        <dbReference type="SAM" id="SignalP"/>
    </source>
</evidence>
<evidence type="ECO:0000256" key="2">
    <source>
        <dbReference type="ARBA" id="ARBA00007639"/>
    </source>
</evidence>
<dbReference type="Proteomes" id="UP000008955">
    <property type="component" value="Chromosome"/>
</dbReference>
<dbReference type="KEGG" id="rob:CK5_09640"/>
<comment type="subcellular location">
    <subcellularLocation>
        <location evidence="1">Cell envelope</location>
    </subcellularLocation>
</comment>
<evidence type="ECO:0000313" key="5">
    <source>
        <dbReference type="EMBL" id="CBL22466.1"/>
    </source>
</evidence>